<evidence type="ECO:0000313" key="3">
    <source>
        <dbReference type="Proteomes" id="UP000659904"/>
    </source>
</evidence>
<reference evidence="2 3" key="1">
    <citation type="submission" date="2021-01" db="EMBL/GenBank/DDBJ databases">
        <title>Whole genome shotgun sequence of Catellatospora citrea NBRC 14495.</title>
        <authorList>
            <person name="Komaki H."/>
            <person name="Tamura T."/>
        </authorList>
    </citation>
    <scope>NUCLEOTIDE SEQUENCE [LARGE SCALE GENOMIC DNA]</scope>
    <source>
        <strain evidence="2 3">NBRC 14495</strain>
    </source>
</reference>
<evidence type="ECO:0000313" key="2">
    <source>
        <dbReference type="EMBL" id="GIF97968.1"/>
    </source>
</evidence>
<proteinExistence type="predicted"/>
<gene>
    <name evidence="2" type="ORF">Cci01nite_30620</name>
</gene>
<accession>A0A8J3KIZ4</accession>
<comment type="caution">
    <text evidence="2">The sequence shown here is derived from an EMBL/GenBank/DDBJ whole genome shotgun (WGS) entry which is preliminary data.</text>
</comment>
<dbReference type="RefSeq" id="WP_120318661.1">
    <property type="nucleotide sequence ID" value="NZ_BONH01000011.1"/>
</dbReference>
<evidence type="ECO:0000256" key="1">
    <source>
        <dbReference type="SAM" id="MobiDB-lite"/>
    </source>
</evidence>
<name>A0A8J3KIZ4_9ACTN</name>
<protein>
    <submittedName>
        <fullName evidence="2">Uncharacterized protein</fullName>
    </submittedName>
</protein>
<dbReference type="Proteomes" id="UP000659904">
    <property type="component" value="Unassembled WGS sequence"/>
</dbReference>
<keyword evidence="3" id="KW-1185">Reference proteome</keyword>
<feature type="region of interest" description="Disordered" evidence="1">
    <location>
        <begin position="35"/>
        <end position="60"/>
    </location>
</feature>
<dbReference type="AlphaFoldDB" id="A0A8J3KIZ4"/>
<organism evidence="2 3">
    <name type="scientific">Catellatospora citrea</name>
    <dbReference type="NCBI Taxonomy" id="53366"/>
    <lineage>
        <taxon>Bacteria</taxon>
        <taxon>Bacillati</taxon>
        <taxon>Actinomycetota</taxon>
        <taxon>Actinomycetes</taxon>
        <taxon>Micromonosporales</taxon>
        <taxon>Micromonosporaceae</taxon>
        <taxon>Catellatospora</taxon>
    </lineage>
</organism>
<dbReference type="EMBL" id="BONH01000011">
    <property type="protein sequence ID" value="GIF97968.1"/>
    <property type="molecule type" value="Genomic_DNA"/>
</dbReference>
<sequence>MTVERLLASLKETAEIPIIADPEEHYRSAQPWSAGPLERQNVREPAPETTMIAVSGQETE</sequence>